<name>A0ABR3ZGL6_9PEZI</name>
<dbReference type="SUPFAM" id="SSF48264">
    <property type="entry name" value="Cytochrome P450"/>
    <property type="match status" value="1"/>
</dbReference>
<dbReference type="PRINTS" id="PR00463">
    <property type="entry name" value="EP450I"/>
</dbReference>
<dbReference type="EMBL" id="JAWCUI010000011">
    <property type="protein sequence ID" value="KAL1899821.1"/>
    <property type="molecule type" value="Genomic_DNA"/>
</dbReference>
<evidence type="ECO:0000256" key="1">
    <source>
        <dbReference type="ARBA" id="ARBA00010617"/>
    </source>
</evidence>
<sequence length="531" mass="59503">MDIHRLIYTVAGVLLVILLRSVFRRPVIRRHGVPLPKPPNTLPLLGNGILFLQARQKLFAWFVKCQQQFGYETFQVAVPTLPPGVVINDPKNLEYIFKNEGTLISKGNFVKGMLWDLFGYGIVNADGDVWRTQRKAGLSFLSTANIRVLTDVALPKYLADTISHLREQAEVDDKTKATKEIDLQAVFHELTSRIMGRMAYNMEMHADDEFSKAFDYASGVTTERFQNPLWFITEAISGSAELLKSLAIVKAFGRRIVSTAVADRKKQHLVMHGIIPGPSSLSTPTPFSNDSLADSKINEVSGSLINSLLDAILDEEVVTDAALNYLSAGRDTVAQGLTWTFYTLMKHPEVVEKIRKEVQNVSPTGNGNKNLKYHSLTPVAMPYTMAVFYEGLRLFPPIPFEIKQVDPVGLTLPDGTQLERGSLIIWCSWALNRSRLTWGDDADEFRPERFLEPNGKRLVSRTAWEYPVFHGGPRTCLGKKMAESMAVQIMAAVAYFFDFELVDPTKERVTKTSLTLPMEGGLPCYVRARDV</sequence>
<evidence type="ECO:0000313" key="6">
    <source>
        <dbReference type="EMBL" id="KAL1899821.1"/>
    </source>
</evidence>
<keyword evidence="7" id="KW-1185">Reference proteome</keyword>
<dbReference type="Pfam" id="PF00067">
    <property type="entry name" value="p450"/>
    <property type="match status" value="1"/>
</dbReference>
<keyword evidence="4 5" id="KW-0408">Iron</keyword>
<dbReference type="PANTHER" id="PTHR24296">
    <property type="entry name" value="CYTOCHROME P450"/>
    <property type="match status" value="1"/>
</dbReference>
<dbReference type="InterPro" id="IPR002401">
    <property type="entry name" value="Cyt_P450_E_grp-I"/>
</dbReference>
<keyword evidence="2 5" id="KW-0479">Metal-binding</keyword>
<gene>
    <name evidence="6" type="ORF">Sste5346_002687</name>
</gene>
<evidence type="ECO:0000256" key="4">
    <source>
        <dbReference type="ARBA" id="ARBA00023004"/>
    </source>
</evidence>
<comment type="similarity">
    <text evidence="1 5">Belongs to the cytochrome P450 family.</text>
</comment>
<evidence type="ECO:0000313" key="7">
    <source>
        <dbReference type="Proteomes" id="UP001583186"/>
    </source>
</evidence>
<keyword evidence="3 5" id="KW-0560">Oxidoreductase</keyword>
<evidence type="ECO:0000256" key="5">
    <source>
        <dbReference type="RuleBase" id="RU000461"/>
    </source>
</evidence>
<dbReference type="InterPro" id="IPR036396">
    <property type="entry name" value="Cyt_P450_sf"/>
</dbReference>
<evidence type="ECO:0000256" key="2">
    <source>
        <dbReference type="ARBA" id="ARBA00022723"/>
    </source>
</evidence>
<reference evidence="6 7" key="1">
    <citation type="journal article" date="2024" name="IMA Fungus">
        <title>IMA Genome - F19 : A genome assembly and annotation guide to empower mycologists, including annotated draft genome sequences of Ceratocystis pirilliformis, Diaporthe australafricana, Fusarium ophioides, Paecilomyces lecythidis, and Sporothrix stenoceras.</title>
        <authorList>
            <person name="Aylward J."/>
            <person name="Wilson A.M."/>
            <person name="Visagie C.M."/>
            <person name="Spraker J."/>
            <person name="Barnes I."/>
            <person name="Buitendag C."/>
            <person name="Ceriani C."/>
            <person name="Del Mar Angel L."/>
            <person name="du Plessis D."/>
            <person name="Fuchs T."/>
            <person name="Gasser K."/>
            <person name="Kramer D."/>
            <person name="Li W."/>
            <person name="Munsamy K."/>
            <person name="Piso A."/>
            <person name="Price J.L."/>
            <person name="Sonnekus B."/>
            <person name="Thomas C."/>
            <person name="van der Nest A."/>
            <person name="van Dijk A."/>
            <person name="van Heerden A."/>
            <person name="van Vuuren N."/>
            <person name="Yilmaz N."/>
            <person name="Duong T.A."/>
            <person name="van der Merwe N.A."/>
            <person name="Wingfield M.J."/>
            <person name="Wingfield B.D."/>
        </authorList>
    </citation>
    <scope>NUCLEOTIDE SEQUENCE [LARGE SCALE GENOMIC DNA]</scope>
    <source>
        <strain evidence="6 7">CMW 5346</strain>
    </source>
</reference>
<keyword evidence="5" id="KW-0349">Heme</keyword>
<dbReference type="InterPro" id="IPR017972">
    <property type="entry name" value="Cyt_P450_CS"/>
</dbReference>
<protein>
    <recommendedName>
        <fullName evidence="8">Cytochrome P450</fullName>
    </recommendedName>
</protein>
<comment type="caution">
    <text evidence="6">The sequence shown here is derived from an EMBL/GenBank/DDBJ whole genome shotgun (WGS) entry which is preliminary data.</text>
</comment>
<keyword evidence="5" id="KW-0503">Monooxygenase</keyword>
<dbReference type="PROSITE" id="PS00086">
    <property type="entry name" value="CYTOCHROME_P450"/>
    <property type="match status" value="1"/>
</dbReference>
<proteinExistence type="inferred from homology"/>
<evidence type="ECO:0008006" key="8">
    <source>
        <dbReference type="Google" id="ProtNLM"/>
    </source>
</evidence>
<dbReference type="Proteomes" id="UP001583186">
    <property type="component" value="Unassembled WGS sequence"/>
</dbReference>
<accession>A0ABR3ZGL6</accession>
<organism evidence="6 7">
    <name type="scientific">Sporothrix stenoceras</name>
    <dbReference type="NCBI Taxonomy" id="5173"/>
    <lineage>
        <taxon>Eukaryota</taxon>
        <taxon>Fungi</taxon>
        <taxon>Dikarya</taxon>
        <taxon>Ascomycota</taxon>
        <taxon>Pezizomycotina</taxon>
        <taxon>Sordariomycetes</taxon>
        <taxon>Sordariomycetidae</taxon>
        <taxon>Ophiostomatales</taxon>
        <taxon>Ophiostomataceae</taxon>
        <taxon>Sporothrix</taxon>
    </lineage>
</organism>
<dbReference type="InterPro" id="IPR001128">
    <property type="entry name" value="Cyt_P450"/>
</dbReference>
<dbReference type="Gene3D" id="1.10.630.10">
    <property type="entry name" value="Cytochrome P450"/>
    <property type="match status" value="1"/>
</dbReference>
<evidence type="ECO:0000256" key="3">
    <source>
        <dbReference type="ARBA" id="ARBA00023002"/>
    </source>
</evidence>
<dbReference type="PRINTS" id="PR00385">
    <property type="entry name" value="P450"/>
</dbReference>